<dbReference type="InterPro" id="IPR012338">
    <property type="entry name" value="Beta-lactam/transpept-like"/>
</dbReference>
<dbReference type="Pfam" id="PF00144">
    <property type="entry name" value="Beta-lactamase"/>
    <property type="match status" value="1"/>
</dbReference>
<dbReference type="EMBL" id="CP027668">
    <property type="protein sequence ID" value="AVO45314.1"/>
    <property type="molecule type" value="Genomic_DNA"/>
</dbReference>
<feature type="domain" description="Beta-lactamase-related" evidence="1">
    <location>
        <begin position="21"/>
        <end position="327"/>
    </location>
</feature>
<dbReference type="PANTHER" id="PTHR46825:SF9">
    <property type="entry name" value="BETA-LACTAMASE-RELATED DOMAIN-CONTAINING PROTEIN"/>
    <property type="match status" value="1"/>
</dbReference>
<reference evidence="2 3" key="1">
    <citation type="submission" date="2018-03" db="EMBL/GenBank/DDBJ databases">
        <title>Genome sequencing of Phreatobacter sp.</title>
        <authorList>
            <person name="Kim S.-J."/>
            <person name="Heo J."/>
            <person name="Kwon S.-W."/>
        </authorList>
    </citation>
    <scope>NUCLEOTIDE SEQUENCE [LARGE SCALE GENOMIC DNA]</scope>
    <source>
        <strain evidence="2 3">S-12</strain>
    </source>
</reference>
<keyword evidence="3" id="KW-1185">Reference proteome</keyword>
<protein>
    <submittedName>
        <fullName evidence="2">Serine hydrolase</fullName>
    </submittedName>
</protein>
<dbReference type="InterPro" id="IPR050491">
    <property type="entry name" value="AmpC-like"/>
</dbReference>
<dbReference type="AlphaFoldDB" id="A0A2S0NAW8"/>
<gene>
    <name evidence="2" type="ORF">C6569_09715</name>
</gene>
<proteinExistence type="predicted"/>
<dbReference type="InterPro" id="IPR001466">
    <property type="entry name" value="Beta-lactam-related"/>
</dbReference>
<evidence type="ECO:0000259" key="1">
    <source>
        <dbReference type="Pfam" id="PF00144"/>
    </source>
</evidence>
<dbReference type="SUPFAM" id="SSF56601">
    <property type="entry name" value="beta-lactamase/transpeptidase-like"/>
    <property type="match status" value="1"/>
</dbReference>
<dbReference type="PANTHER" id="PTHR46825">
    <property type="entry name" value="D-ALANYL-D-ALANINE-CARBOXYPEPTIDASE/ENDOPEPTIDASE AMPH"/>
    <property type="match status" value="1"/>
</dbReference>
<dbReference type="Gene3D" id="3.40.710.10">
    <property type="entry name" value="DD-peptidase/beta-lactamase superfamily"/>
    <property type="match status" value="1"/>
</dbReference>
<dbReference type="OrthoDB" id="5377981at2"/>
<dbReference type="Proteomes" id="UP000237889">
    <property type="component" value="Chromosome"/>
</dbReference>
<dbReference type="GO" id="GO:0016787">
    <property type="term" value="F:hydrolase activity"/>
    <property type="evidence" value="ECO:0007669"/>
    <property type="project" value="UniProtKB-KW"/>
</dbReference>
<dbReference type="RefSeq" id="WP_106748655.1">
    <property type="nucleotide sequence ID" value="NZ_CP027668.1"/>
</dbReference>
<organism evidence="2 3">
    <name type="scientific">Phreatobacter cathodiphilus</name>
    <dbReference type="NCBI Taxonomy" id="1868589"/>
    <lineage>
        <taxon>Bacteria</taxon>
        <taxon>Pseudomonadati</taxon>
        <taxon>Pseudomonadota</taxon>
        <taxon>Alphaproteobacteria</taxon>
        <taxon>Hyphomicrobiales</taxon>
        <taxon>Phreatobacteraceae</taxon>
        <taxon>Phreatobacter</taxon>
    </lineage>
</organism>
<accession>A0A2S0NAW8</accession>
<keyword evidence="2" id="KW-0378">Hydrolase</keyword>
<evidence type="ECO:0000313" key="3">
    <source>
        <dbReference type="Proteomes" id="UP000237889"/>
    </source>
</evidence>
<name>A0A2S0NAW8_9HYPH</name>
<evidence type="ECO:0000313" key="2">
    <source>
        <dbReference type="EMBL" id="AVO45314.1"/>
    </source>
</evidence>
<dbReference type="KEGG" id="phr:C6569_09715"/>
<sequence length="455" mass="48757">MDDWLRAALDYVPRWIDFQVQHLDQPGCSIAVAHKGEIVLEEAFGTANLSTGEALTPRHRFRVASHSKTFTAAGILKLKDRGLLRLDDAAGTFVQGLHEEAAAATVQQLLSHSAGYVRDGADSGYFADLRPFLTAAQLREELALAPPLPAGQRFKYSNHGYGILGLIIEAVTGEHYRDWIMREIVGPAGLSETYADIGLMREGTLASGHSTRLPFGKRLVIPGNAATADLASATGFVSTAADLARFFSQLAPSSPAALLSPAARRDMTRRHWRDNESTLERYYGLGTISGSVAGWDWFGHSGSFAGTLSRTAVFPAQDIAISVLTNAIDGPAQLWVDGIAHILKTFEKNGPPAAEVADWAGRWWTLWGAVDLVPVGNKVLACPPALNPPLSEVSEITVTGLDAGLITRAPGFNQAGEAATRMRDAEGEISQIWLGGVRLVGEFAFAEEAAGRYGA</sequence>